<feature type="transmembrane region" description="Helical" evidence="1">
    <location>
        <begin position="42"/>
        <end position="64"/>
    </location>
</feature>
<dbReference type="AlphaFoldDB" id="X6NSK7"/>
<dbReference type="Proteomes" id="UP000023152">
    <property type="component" value="Unassembled WGS sequence"/>
</dbReference>
<sequence length="389" mass="44792">MPKHWRNVATYLFDMYNLVVSLADMVTDVLVLQQYYEEKQTVFFWIGAANLALAQLCYSFVFVMRHVDQGGCWKRVLVFLAVLPISPLLCIVFYWESFPNNRLSKLMEKLHLNPIENATTTTTTTTMTTAAAATMTSSAQRQNEDRDVDEMDMSEWARERIQKNLGFILEAIVEAFPQSLLQMTALVYTQRVTWMTLCSIFLSLASFATKSIVFSRSLNVHVFVFNWLSMVIDFVGIFTVVSWVFFVPSSSRYHFMITHTPLGHFTWLAVAWFYKMLVCSLPFIFLTSVITTGFTIREFFFDLTFLTFPFSLSSLFKFSFTLFFSCLVALFFLLAIPLSVYSFSSSLFLLALLGFCIKSINCVTTYVCSIRTGAGNFFFLKKIKKMLFQ</sequence>
<reference evidence="2 3" key="1">
    <citation type="journal article" date="2013" name="Curr. Biol.">
        <title>The Genome of the Foraminiferan Reticulomyxa filosa.</title>
        <authorList>
            <person name="Glockner G."/>
            <person name="Hulsmann N."/>
            <person name="Schleicher M."/>
            <person name="Noegel A.A."/>
            <person name="Eichinger L."/>
            <person name="Gallinger C."/>
            <person name="Pawlowski J."/>
            <person name="Sierra R."/>
            <person name="Euteneuer U."/>
            <person name="Pillet L."/>
            <person name="Moustafa A."/>
            <person name="Platzer M."/>
            <person name="Groth M."/>
            <person name="Szafranski K."/>
            <person name="Schliwa M."/>
        </authorList>
    </citation>
    <scope>NUCLEOTIDE SEQUENCE [LARGE SCALE GENOMIC DNA]</scope>
</reference>
<keyword evidence="1" id="KW-0812">Transmembrane</keyword>
<dbReference type="EMBL" id="ASPP01006338">
    <property type="protein sequence ID" value="ETO28976.1"/>
    <property type="molecule type" value="Genomic_DNA"/>
</dbReference>
<keyword evidence="1" id="KW-1133">Transmembrane helix</keyword>
<organism evidence="2 3">
    <name type="scientific">Reticulomyxa filosa</name>
    <dbReference type="NCBI Taxonomy" id="46433"/>
    <lineage>
        <taxon>Eukaryota</taxon>
        <taxon>Sar</taxon>
        <taxon>Rhizaria</taxon>
        <taxon>Retaria</taxon>
        <taxon>Foraminifera</taxon>
        <taxon>Monothalamids</taxon>
        <taxon>Reticulomyxidae</taxon>
        <taxon>Reticulomyxa</taxon>
    </lineage>
</organism>
<evidence type="ECO:0008006" key="4">
    <source>
        <dbReference type="Google" id="ProtNLM"/>
    </source>
</evidence>
<evidence type="ECO:0000313" key="3">
    <source>
        <dbReference type="Proteomes" id="UP000023152"/>
    </source>
</evidence>
<protein>
    <recommendedName>
        <fullName evidence="4">XK-related protein</fullName>
    </recommendedName>
</protein>
<feature type="transmembrane region" description="Helical" evidence="1">
    <location>
        <begin position="192"/>
        <end position="213"/>
    </location>
</feature>
<proteinExistence type="predicted"/>
<feature type="transmembrane region" description="Helical" evidence="1">
    <location>
        <begin position="322"/>
        <end position="340"/>
    </location>
</feature>
<keyword evidence="3" id="KW-1185">Reference proteome</keyword>
<name>X6NSK7_RETFI</name>
<feature type="transmembrane region" description="Helical" evidence="1">
    <location>
        <begin position="347"/>
        <end position="367"/>
    </location>
</feature>
<gene>
    <name evidence="2" type="ORF">RFI_08149</name>
</gene>
<feature type="transmembrane region" description="Helical" evidence="1">
    <location>
        <begin position="76"/>
        <end position="95"/>
    </location>
</feature>
<feature type="transmembrane region" description="Helical" evidence="1">
    <location>
        <begin position="225"/>
        <end position="245"/>
    </location>
</feature>
<feature type="transmembrane region" description="Helical" evidence="1">
    <location>
        <begin position="12"/>
        <end position="36"/>
    </location>
</feature>
<comment type="caution">
    <text evidence="2">The sequence shown here is derived from an EMBL/GenBank/DDBJ whole genome shotgun (WGS) entry which is preliminary data.</text>
</comment>
<keyword evidence="1" id="KW-0472">Membrane</keyword>
<evidence type="ECO:0000313" key="2">
    <source>
        <dbReference type="EMBL" id="ETO28976.1"/>
    </source>
</evidence>
<accession>X6NSK7</accession>
<evidence type="ECO:0000256" key="1">
    <source>
        <dbReference type="SAM" id="Phobius"/>
    </source>
</evidence>